<organism evidence="1 2">
    <name type="scientific">Pelagomonas calceolata</name>
    <dbReference type="NCBI Taxonomy" id="35677"/>
    <lineage>
        <taxon>Eukaryota</taxon>
        <taxon>Sar</taxon>
        <taxon>Stramenopiles</taxon>
        <taxon>Ochrophyta</taxon>
        <taxon>Pelagophyceae</taxon>
        <taxon>Pelagomonadales</taxon>
        <taxon>Pelagomonadaceae</taxon>
        <taxon>Pelagomonas</taxon>
    </lineage>
</organism>
<comment type="caution">
    <text evidence="1">The sequence shown here is derived from an EMBL/GenBank/DDBJ whole genome shotgun (WGS) entry which is preliminary data.</text>
</comment>
<dbReference type="AlphaFoldDB" id="A0A8J2SCJ4"/>
<protein>
    <submittedName>
        <fullName evidence="1">Uncharacterized protein</fullName>
    </submittedName>
</protein>
<feature type="non-terminal residue" evidence="1">
    <location>
        <position position="90"/>
    </location>
</feature>
<evidence type="ECO:0000313" key="1">
    <source>
        <dbReference type="EMBL" id="CAH0365161.1"/>
    </source>
</evidence>
<accession>A0A8J2SCJ4</accession>
<gene>
    <name evidence="1" type="ORF">PECAL_1P15810</name>
</gene>
<keyword evidence="2" id="KW-1185">Reference proteome</keyword>
<name>A0A8J2SCJ4_9STRA</name>
<reference evidence="1" key="1">
    <citation type="submission" date="2021-11" db="EMBL/GenBank/DDBJ databases">
        <authorList>
            <consortium name="Genoscope - CEA"/>
            <person name="William W."/>
        </authorList>
    </citation>
    <scope>NUCLEOTIDE SEQUENCE</scope>
</reference>
<feature type="non-terminal residue" evidence="1">
    <location>
        <position position="1"/>
    </location>
</feature>
<proteinExistence type="predicted"/>
<dbReference type="EMBL" id="CAKKNE010000001">
    <property type="protein sequence ID" value="CAH0365161.1"/>
    <property type="molecule type" value="Genomic_DNA"/>
</dbReference>
<sequence>TEKSCLAVLLLRTRDTHRFRRVCVTRWSETLEMPSSLLAVECREAVSRSSHSWAPDYALGGTAAAAWALSAEALDELAEVVAAAGGRGPA</sequence>
<evidence type="ECO:0000313" key="2">
    <source>
        <dbReference type="Proteomes" id="UP000789595"/>
    </source>
</evidence>
<dbReference type="Proteomes" id="UP000789595">
    <property type="component" value="Unassembled WGS sequence"/>
</dbReference>